<evidence type="ECO:0000313" key="3">
    <source>
        <dbReference type="Proteomes" id="UP001140513"/>
    </source>
</evidence>
<sequence length="324" mass="36413">MSLQGRPGIRPSPIAGSACEDTPTPTSSHQVHSLEEVGAILDEWNLGLFKHEELGNLAVKKDMHYLVETLRSVPDKQTSTRIVEYSLQMLGWVHCALRVDHFLMEHEAFQNALIAGTLEVLQDHKWMSVYFSVLAVGLFFMGDEDALSLNVPMIGPSPYSFSICHHWYRAACLQLEHSDAMGKPQLHVRRTEVEIQEGRGSVELCIATLQKYSHKSTIGREGSKTLRRFLDLESAQQERPIGQANLTQLIKSMARPFEESPYSSLNEHEQPLWPALSTDTLNVGIVGNEEVFMPIVTSSLPEMVNAYGQPDAFWLMESIMFPGY</sequence>
<dbReference type="EMBL" id="JAPEUX010000005">
    <property type="protein sequence ID" value="KAJ4351126.1"/>
    <property type="molecule type" value="Genomic_DNA"/>
</dbReference>
<proteinExistence type="predicted"/>
<evidence type="ECO:0008006" key="4">
    <source>
        <dbReference type="Google" id="ProtNLM"/>
    </source>
</evidence>
<dbReference type="Proteomes" id="UP001140513">
    <property type="component" value="Unassembled WGS sequence"/>
</dbReference>
<organism evidence="2 3">
    <name type="scientific">Didymosphaeria variabile</name>
    <dbReference type="NCBI Taxonomy" id="1932322"/>
    <lineage>
        <taxon>Eukaryota</taxon>
        <taxon>Fungi</taxon>
        <taxon>Dikarya</taxon>
        <taxon>Ascomycota</taxon>
        <taxon>Pezizomycotina</taxon>
        <taxon>Dothideomycetes</taxon>
        <taxon>Pleosporomycetidae</taxon>
        <taxon>Pleosporales</taxon>
        <taxon>Massarineae</taxon>
        <taxon>Didymosphaeriaceae</taxon>
        <taxon>Didymosphaeria</taxon>
    </lineage>
</organism>
<dbReference type="OrthoDB" id="1747771at2759"/>
<keyword evidence="3" id="KW-1185">Reference proteome</keyword>
<gene>
    <name evidence="2" type="ORF">N0V89_006465</name>
</gene>
<evidence type="ECO:0000256" key="1">
    <source>
        <dbReference type="SAM" id="MobiDB-lite"/>
    </source>
</evidence>
<reference evidence="2" key="1">
    <citation type="submission" date="2022-10" db="EMBL/GenBank/DDBJ databases">
        <title>Tapping the CABI collections for fungal endophytes: first genome assemblies for Collariella, Neodidymelliopsis, Ascochyta clinopodiicola, Didymella pomorum, Didymosphaeria variabile, Neocosmospora piperis and Neocucurbitaria cava.</title>
        <authorList>
            <person name="Hill R."/>
        </authorList>
    </citation>
    <scope>NUCLEOTIDE SEQUENCE</scope>
    <source>
        <strain evidence="2">IMI 356815</strain>
    </source>
</reference>
<dbReference type="RefSeq" id="XP_056069482.1">
    <property type="nucleotide sequence ID" value="XM_056215235.1"/>
</dbReference>
<protein>
    <recommendedName>
        <fullName evidence="4">Transcription factor domain-containing protein</fullName>
    </recommendedName>
</protein>
<comment type="caution">
    <text evidence="2">The sequence shown here is derived from an EMBL/GenBank/DDBJ whole genome shotgun (WGS) entry which is preliminary data.</text>
</comment>
<dbReference type="AlphaFoldDB" id="A0A9W8XJ10"/>
<dbReference type="GeneID" id="80909995"/>
<feature type="region of interest" description="Disordered" evidence="1">
    <location>
        <begin position="1"/>
        <end position="30"/>
    </location>
</feature>
<accession>A0A9W8XJ10</accession>
<name>A0A9W8XJ10_9PLEO</name>
<evidence type="ECO:0000313" key="2">
    <source>
        <dbReference type="EMBL" id="KAJ4351126.1"/>
    </source>
</evidence>